<proteinExistence type="predicted"/>
<organism evidence="1 2">
    <name type="scientific">Elaeophora elaphi</name>
    <dbReference type="NCBI Taxonomy" id="1147741"/>
    <lineage>
        <taxon>Eukaryota</taxon>
        <taxon>Metazoa</taxon>
        <taxon>Ecdysozoa</taxon>
        <taxon>Nematoda</taxon>
        <taxon>Chromadorea</taxon>
        <taxon>Rhabditida</taxon>
        <taxon>Spirurina</taxon>
        <taxon>Spiruromorpha</taxon>
        <taxon>Filarioidea</taxon>
        <taxon>Onchocercidae</taxon>
        <taxon>Elaeophora</taxon>
    </lineage>
</organism>
<dbReference type="SUPFAM" id="SSF48403">
    <property type="entry name" value="Ankyrin repeat"/>
    <property type="match status" value="1"/>
</dbReference>
<dbReference type="WBParaSite" id="EEL_0001008301-mRNA-1">
    <property type="protein sequence ID" value="EEL_0001008301-mRNA-1"/>
    <property type="gene ID" value="EEL_0001008301"/>
</dbReference>
<name>A0A0R3S5L4_9BILA</name>
<accession>A0A0R3S5L4</accession>
<protein>
    <submittedName>
        <fullName evidence="2">ANK_REP_REGION domain-containing protein</fullName>
    </submittedName>
</protein>
<dbReference type="Gene3D" id="1.25.40.20">
    <property type="entry name" value="Ankyrin repeat-containing domain"/>
    <property type="match status" value="1"/>
</dbReference>
<reference evidence="2" key="1">
    <citation type="submission" date="2017-02" db="UniProtKB">
        <authorList>
            <consortium name="WormBaseParasite"/>
        </authorList>
    </citation>
    <scope>IDENTIFICATION</scope>
</reference>
<sequence length="348" mass="40169">MYLSTLHSNIQDSSVDLPGKIMYSTLSHNKPFAHMACERWLHARLDDLRTKSVFNHRAEYEYLPQKLEKSFVDFNVKEKNIRGETLIMSVIRYELNKANQVRYINLLIRSGCDPSEPDERQLRTPLMLACLMRNDTVAHHLILQNVNLMAADKMGNTVLMYAAMYSQSSLLNFLVEELSRRWCIEAFRAKNSMGYTAESLARKNERYMFSMLLKKGRLRLVKRLRDQVSSNLMFAPPFNNWNIYCSIYKAKQKFLLKSQRSVQTSQNSDSSPVRNSKSSLPLLHGINSRFSQKNSHLKRNPVPHNGVEMNINLPPLSKSIMNASTALSGKRGKMFKINSRLPFKLLSI</sequence>
<keyword evidence="1" id="KW-1185">Reference proteome</keyword>
<dbReference type="AlphaFoldDB" id="A0A0R3S5L4"/>
<evidence type="ECO:0000313" key="1">
    <source>
        <dbReference type="Proteomes" id="UP000050640"/>
    </source>
</evidence>
<dbReference type="InterPro" id="IPR002110">
    <property type="entry name" value="Ankyrin_rpt"/>
</dbReference>
<dbReference type="SMART" id="SM00248">
    <property type="entry name" value="ANK"/>
    <property type="match status" value="3"/>
</dbReference>
<dbReference type="InterPro" id="IPR036770">
    <property type="entry name" value="Ankyrin_rpt-contain_sf"/>
</dbReference>
<dbReference type="Proteomes" id="UP000050640">
    <property type="component" value="Unplaced"/>
</dbReference>
<dbReference type="STRING" id="1147741.A0A0R3S5L4"/>
<dbReference type="Pfam" id="PF12796">
    <property type="entry name" value="Ank_2"/>
    <property type="match status" value="1"/>
</dbReference>
<evidence type="ECO:0000313" key="2">
    <source>
        <dbReference type="WBParaSite" id="EEL_0001008301-mRNA-1"/>
    </source>
</evidence>